<feature type="domain" description="PWI" evidence="5">
    <location>
        <begin position="834"/>
        <end position="931"/>
    </location>
</feature>
<feature type="compositionally biased region" description="Basic and acidic residues" evidence="3">
    <location>
        <begin position="385"/>
        <end position="407"/>
    </location>
</feature>
<sequence length="931" mass="105969">MADSAPSPENSAVANSQPLTESDNKTSQSDPSPAPSLSSPLPPPPPLIQPYSGTPPSFRPATPPAPLPGVGVAPMFSPLPNPNLQQQTLNFPNPSVQPPGVNSVPPSMIPAPTAGAGAVQMGSAPQIMPPYAMPGQMVRPYAPMPNGYHAMPQPAPQGAMIHPGIPRYASPYTQMARPVFPPRPLGAVGIIPPLMRPPIPMMRPPIIPPVARPAAIPSITQTEKPQTTVYVGKISSTAENEFMLSLLQLCGPVRSWKRAQDPTNGSLKGFGFCEFESAEGVLRALRLLNKLNIDGQELMLNVNQATRDFLERYVEKKAENSKKPKESESEGTEKEEESALGGETNENPKTTAEPPESSTEESKQDSGDKGNKENLDAANFGLVTDEDRQADKEALEKLKDMIEERLKNKPLPPPPPPPQAPKDGSDNSYTEDLKDGEPEEKNDDVNESKTSSEHDKAEISSPDHRRHDRRSRDRERDLKREKERELERYEREREQERAKREKEREYKTREDDRRYKAREKEWETREREREHWRKREREREKERAQERKWDIVEQERECEDGYRKRKHRTSDEERKRRQREKEDDLADRSKEEEEIAEAKRRADEEHQKKEQEEALKILSGHLANGREKVISYEENNLDSQDKNIETAHFNLSQGEGVAQNGTDEESVRAATAISDMRHNSNAPTKRLEFGLSGSGKRAAVPSFFNADEDEDTQKEKKMRPLVPIDYSADEHMVQPSISVASPTTAAEFAKRISNVNAKEERPDIEKERHRRTHDRSSQRDRDRHDEETNRTRDDGRNLDHGRVRETRPDKVKTPDNQKLLDAKQLIDMIPKTKDELFSYEINWATYDKNALHERMRPWISKKITDFLGEEEPTLVDYIVSSTQEHVKATEMLERLQSILDEEAEMFVLKMWRMLIFEIKKVETGLALRPKS</sequence>
<dbReference type="InterPro" id="IPR002483">
    <property type="entry name" value="PWI_dom"/>
</dbReference>
<dbReference type="CDD" id="cd12446">
    <property type="entry name" value="RRM_RBM25"/>
    <property type="match status" value="1"/>
</dbReference>
<name>A0ABM1GU47_SOLPN</name>
<evidence type="ECO:0000259" key="4">
    <source>
        <dbReference type="PROSITE" id="PS50102"/>
    </source>
</evidence>
<proteinExistence type="predicted"/>
<dbReference type="SMART" id="SM00360">
    <property type="entry name" value="RRM"/>
    <property type="match status" value="1"/>
</dbReference>
<dbReference type="PRINTS" id="PR01217">
    <property type="entry name" value="PRICHEXTENSN"/>
</dbReference>
<feature type="compositionally biased region" description="Basic and acidic residues" evidence="3">
    <location>
        <begin position="360"/>
        <end position="375"/>
    </location>
</feature>
<dbReference type="RefSeq" id="XP_015076056.1">
    <property type="nucleotide sequence ID" value="XM_015220570.2"/>
</dbReference>
<gene>
    <name evidence="7" type="primary">LOC107020281</name>
</gene>
<dbReference type="Pfam" id="PF01480">
    <property type="entry name" value="PWI"/>
    <property type="match status" value="1"/>
</dbReference>
<feature type="compositionally biased region" description="Basic and acidic residues" evidence="3">
    <location>
        <begin position="774"/>
        <end position="814"/>
    </location>
</feature>
<feature type="domain" description="RRM" evidence="4">
    <location>
        <begin position="227"/>
        <end position="305"/>
    </location>
</feature>
<keyword evidence="1" id="KW-0507">mRNA processing</keyword>
<dbReference type="PANTHER" id="PTHR47334">
    <property type="entry name" value="SPLICING FACTOR PWI DOMAIN-CONTAINING PROTEIN / RNA RECOGNITION MOTIF (RRM)-CONTAINING PROTEIN"/>
    <property type="match status" value="1"/>
</dbReference>
<keyword evidence="2" id="KW-0694">RNA-binding</keyword>
<dbReference type="InterPro" id="IPR036483">
    <property type="entry name" value="PWI_dom_sf"/>
</dbReference>
<dbReference type="Gene3D" id="1.20.1390.10">
    <property type="entry name" value="PWI domain"/>
    <property type="match status" value="1"/>
</dbReference>
<dbReference type="InterPro" id="IPR000504">
    <property type="entry name" value="RRM_dom"/>
</dbReference>
<dbReference type="SMART" id="SM00311">
    <property type="entry name" value="PWI"/>
    <property type="match status" value="1"/>
</dbReference>
<evidence type="ECO:0000313" key="6">
    <source>
        <dbReference type="Proteomes" id="UP000694930"/>
    </source>
</evidence>
<dbReference type="GeneID" id="107020281"/>
<dbReference type="SUPFAM" id="SSF101233">
    <property type="entry name" value="PWI domain"/>
    <property type="match status" value="1"/>
</dbReference>
<keyword evidence="6" id="KW-1185">Reference proteome</keyword>
<feature type="compositionally biased region" description="Pro residues" evidence="3">
    <location>
        <begin position="410"/>
        <end position="420"/>
    </location>
</feature>
<feature type="compositionally biased region" description="Low complexity" evidence="3">
    <location>
        <begin position="348"/>
        <end position="357"/>
    </location>
</feature>
<feature type="compositionally biased region" description="Polar residues" evidence="3">
    <location>
        <begin position="82"/>
        <end position="94"/>
    </location>
</feature>
<feature type="region of interest" description="Disordered" evidence="3">
    <location>
        <begin position="674"/>
        <end position="695"/>
    </location>
</feature>
<reference evidence="6" key="1">
    <citation type="journal article" date="2014" name="Nat. Genet.">
        <title>The genome of the stress-tolerant wild tomato species Solanum pennellii.</title>
        <authorList>
            <person name="Bolger A."/>
            <person name="Scossa F."/>
            <person name="Bolger M.E."/>
            <person name="Lanz C."/>
            <person name="Maumus F."/>
            <person name="Tohge T."/>
            <person name="Quesneville H."/>
            <person name="Alseekh S."/>
            <person name="Sorensen I."/>
            <person name="Lichtenstein G."/>
            <person name="Fich E.A."/>
            <person name="Conte M."/>
            <person name="Keller H."/>
            <person name="Schneeberger K."/>
            <person name="Schwacke R."/>
            <person name="Ofner I."/>
            <person name="Vrebalov J."/>
            <person name="Xu Y."/>
            <person name="Osorio S."/>
            <person name="Aflitos S.A."/>
            <person name="Schijlen E."/>
            <person name="Jimenez-Gomez J.M."/>
            <person name="Ryngajllo M."/>
            <person name="Kimura S."/>
            <person name="Kumar R."/>
            <person name="Koenig D."/>
            <person name="Headland L.R."/>
            <person name="Maloof J.N."/>
            <person name="Sinha N."/>
            <person name="van Ham R.C."/>
            <person name="Lankhorst R.K."/>
            <person name="Mao L."/>
            <person name="Vogel A."/>
            <person name="Arsova B."/>
            <person name="Panstruga R."/>
            <person name="Fei Z."/>
            <person name="Rose J.K."/>
            <person name="Zamir D."/>
            <person name="Carrari F."/>
            <person name="Giovannoni J.J."/>
            <person name="Weigel D."/>
            <person name="Usadel B."/>
            <person name="Fernie A.R."/>
        </authorList>
    </citation>
    <scope>NUCLEOTIDE SEQUENCE [LARGE SCALE GENOMIC DNA]</scope>
    <source>
        <strain evidence="6">cv. LA0716</strain>
    </source>
</reference>
<protein>
    <submittedName>
        <fullName evidence="7">RNA-binding protein 25 isoform X2</fullName>
    </submittedName>
</protein>
<dbReference type="Gene3D" id="3.30.70.330">
    <property type="match status" value="1"/>
</dbReference>
<dbReference type="InterPro" id="IPR034268">
    <property type="entry name" value="RBM25_RRM"/>
</dbReference>
<evidence type="ECO:0000256" key="1">
    <source>
        <dbReference type="ARBA" id="ARBA00022664"/>
    </source>
</evidence>
<dbReference type="Pfam" id="PF00076">
    <property type="entry name" value="RRM_1"/>
    <property type="match status" value="1"/>
</dbReference>
<feature type="region of interest" description="Disordered" evidence="3">
    <location>
        <begin position="316"/>
        <end position="612"/>
    </location>
</feature>
<feature type="compositionally biased region" description="Basic and acidic residues" evidence="3">
    <location>
        <begin position="569"/>
        <end position="612"/>
    </location>
</feature>
<evidence type="ECO:0000256" key="2">
    <source>
        <dbReference type="PROSITE-ProRule" id="PRU00176"/>
    </source>
</evidence>
<feature type="compositionally biased region" description="Low complexity" evidence="3">
    <location>
        <begin position="27"/>
        <end position="39"/>
    </location>
</feature>
<dbReference type="Proteomes" id="UP000694930">
    <property type="component" value="Chromosome 5"/>
</dbReference>
<feature type="compositionally biased region" description="Polar residues" evidence="3">
    <location>
        <begin position="7"/>
        <end position="21"/>
    </location>
</feature>
<dbReference type="InterPro" id="IPR035979">
    <property type="entry name" value="RBD_domain_sf"/>
</dbReference>
<evidence type="ECO:0000259" key="5">
    <source>
        <dbReference type="PROSITE" id="PS51025"/>
    </source>
</evidence>
<dbReference type="InterPro" id="IPR053294">
    <property type="entry name" value="RBM_PWI_domain"/>
</dbReference>
<feature type="region of interest" description="Disordered" evidence="3">
    <location>
        <begin position="1"/>
        <end position="95"/>
    </location>
</feature>
<accession>A0ABM1GU47</accession>
<dbReference type="InterPro" id="IPR012677">
    <property type="entry name" value="Nucleotide-bd_a/b_plait_sf"/>
</dbReference>
<dbReference type="PANTHER" id="PTHR47334:SF2">
    <property type="entry name" value="RNA-BINDING MOTIF PROTEIN 25"/>
    <property type="match status" value="1"/>
</dbReference>
<evidence type="ECO:0000256" key="3">
    <source>
        <dbReference type="SAM" id="MobiDB-lite"/>
    </source>
</evidence>
<feature type="compositionally biased region" description="Basic and acidic residues" evidence="3">
    <location>
        <begin position="443"/>
        <end position="562"/>
    </location>
</feature>
<feature type="region of interest" description="Disordered" evidence="3">
    <location>
        <begin position="751"/>
        <end position="814"/>
    </location>
</feature>
<organism evidence="6 7">
    <name type="scientific">Solanum pennellii</name>
    <name type="common">Tomato</name>
    <name type="synonym">Lycopersicon pennellii</name>
    <dbReference type="NCBI Taxonomy" id="28526"/>
    <lineage>
        <taxon>Eukaryota</taxon>
        <taxon>Viridiplantae</taxon>
        <taxon>Streptophyta</taxon>
        <taxon>Embryophyta</taxon>
        <taxon>Tracheophyta</taxon>
        <taxon>Spermatophyta</taxon>
        <taxon>Magnoliopsida</taxon>
        <taxon>eudicotyledons</taxon>
        <taxon>Gunneridae</taxon>
        <taxon>Pentapetalae</taxon>
        <taxon>asterids</taxon>
        <taxon>lamiids</taxon>
        <taxon>Solanales</taxon>
        <taxon>Solanaceae</taxon>
        <taxon>Solanoideae</taxon>
        <taxon>Solaneae</taxon>
        <taxon>Solanum</taxon>
        <taxon>Solanum subgen. Lycopersicon</taxon>
    </lineage>
</organism>
<evidence type="ECO:0000313" key="7">
    <source>
        <dbReference type="RefSeq" id="XP_015076056.1"/>
    </source>
</evidence>
<reference evidence="7" key="2">
    <citation type="submission" date="2025-08" db="UniProtKB">
        <authorList>
            <consortium name="RefSeq"/>
        </authorList>
    </citation>
    <scope>IDENTIFICATION</scope>
</reference>
<feature type="compositionally biased region" description="Basic and acidic residues" evidence="3">
    <location>
        <begin position="757"/>
        <end position="767"/>
    </location>
</feature>
<dbReference type="PROSITE" id="PS51025">
    <property type="entry name" value="PWI"/>
    <property type="match status" value="1"/>
</dbReference>
<dbReference type="SUPFAM" id="SSF54928">
    <property type="entry name" value="RNA-binding domain, RBD"/>
    <property type="match status" value="1"/>
</dbReference>
<dbReference type="PROSITE" id="PS50102">
    <property type="entry name" value="RRM"/>
    <property type="match status" value="1"/>
</dbReference>
<feature type="compositionally biased region" description="Basic and acidic residues" evidence="3">
    <location>
        <begin position="316"/>
        <end position="332"/>
    </location>
</feature>
<feature type="compositionally biased region" description="Pro residues" evidence="3">
    <location>
        <begin position="57"/>
        <end position="67"/>
    </location>
</feature>